<evidence type="ECO:0000313" key="3">
    <source>
        <dbReference type="Proteomes" id="UP001254608"/>
    </source>
</evidence>
<dbReference type="Proteomes" id="UP001254608">
    <property type="component" value="Unassembled WGS sequence"/>
</dbReference>
<name>A0ABU2WE02_9GAMM</name>
<dbReference type="InterPro" id="IPR021557">
    <property type="entry name" value="DUF3016"/>
</dbReference>
<organism evidence="2 3">
    <name type="scientific">Banduia mediterranea</name>
    <dbReference type="NCBI Taxonomy" id="3075609"/>
    <lineage>
        <taxon>Bacteria</taxon>
        <taxon>Pseudomonadati</taxon>
        <taxon>Pseudomonadota</taxon>
        <taxon>Gammaproteobacteria</taxon>
        <taxon>Nevskiales</taxon>
        <taxon>Algiphilaceae</taxon>
        <taxon>Banduia</taxon>
    </lineage>
</organism>
<dbReference type="EMBL" id="JAVRIC010000002">
    <property type="protein sequence ID" value="MDT0496097.1"/>
    <property type="molecule type" value="Genomic_DNA"/>
</dbReference>
<proteinExistence type="predicted"/>
<protein>
    <submittedName>
        <fullName evidence="2">DUF3016 domain-containing protein</fullName>
    </submittedName>
</protein>
<feature type="chain" id="PRO_5045215871" evidence="1">
    <location>
        <begin position="25"/>
        <end position="175"/>
    </location>
</feature>
<comment type="caution">
    <text evidence="2">The sequence shown here is derived from an EMBL/GenBank/DDBJ whole genome shotgun (WGS) entry which is preliminary data.</text>
</comment>
<evidence type="ECO:0000313" key="2">
    <source>
        <dbReference type="EMBL" id="MDT0496097.1"/>
    </source>
</evidence>
<keyword evidence="1" id="KW-0732">Signal</keyword>
<reference evidence="2 3" key="1">
    <citation type="submission" date="2023-09" db="EMBL/GenBank/DDBJ databases">
        <authorList>
            <person name="Rey-Velasco X."/>
        </authorList>
    </citation>
    <scope>NUCLEOTIDE SEQUENCE [LARGE SCALE GENOMIC DNA]</scope>
    <source>
        <strain evidence="2 3">W345</strain>
    </source>
</reference>
<dbReference type="RefSeq" id="WP_311363489.1">
    <property type="nucleotide sequence ID" value="NZ_JAVRIC010000002.1"/>
</dbReference>
<feature type="signal peptide" evidence="1">
    <location>
        <begin position="1"/>
        <end position="24"/>
    </location>
</feature>
<dbReference type="Pfam" id="PF11454">
    <property type="entry name" value="DUF3016"/>
    <property type="match status" value="1"/>
</dbReference>
<keyword evidence="3" id="KW-1185">Reference proteome</keyword>
<gene>
    <name evidence="2" type="ORF">RM530_01780</name>
</gene>
<accession>A0ABU2WE02</accession>
<sequence length="175" mass="18984">MRAMRFVRVFAGLLCAALSAPAAAQGVAELSFSEPEHFTDLVAPTGTIGETDPALMAELRERLMAVMSARLRDGQKLAVAITNVDLAGRMELLGMKDGRWLATPQQLRIYRPDTPPRISVQYALIENDTVIAHGNENLSDPDWAAQAAVLSETGSLDPVTGLFERWLVSLLGQPL</sequence>
<evidence type="ECO:0000256" key="1">
    <source>
        <dbReference type="SAM" id="SignalP"/>
    </source>
</evidence>